<protein>
    <submittedName>
        <fullName evidence="1">Uncharacterized protein</fullName>
    </submittedName>
</protein>
<sequence length="78" mass="9012">MTRDQRPCFINKDWVGETELPDRLNELLDLAFGMGPRVPQIRLKRAGRPILDRQLAHIGVVPRDALAHVRRNILATFR</sequence>
<gene>
    <name evidence="1" type="ORF">GCM10022276_22710</name>
</gene>
<keyword evidence="2" id="KW-1185">Reference proteome</keyword>
<dbReference type="EMBL" id="BAABBM010000001">
    <property type="protein sequence ID" value="GAA3903511.1"/>
    <property type="molecule type" value="Genomic_DNA"/>
</dbReference>
<accession>A0ABP7LLW1</accession>
<evidence type="ECO:0000313" key="2">
    <source>
        <dbReference type="Proteomes" id="UP001500827"/>
    </source>
</evidence>
<proteinExistence type="predicted"/>
<comment type="caution">
    <text evidence="1">The sequence shown here is derived from an EMBL/GenBank/DDBJ whole genome shotgun (WGS) entry which is preliminary data.</text>
</comment>
<name>A0ABP7LLW1_9SPHN</name>
<reference evidence="2" key="1">
    <citation type="journal article" date="2019" name="Int. J. Syst. Evol. Microbiol.">
        <title>The Global Catalogue of Microorganisms (GCM) 10K type strain sequencing project: providing services to taxonomists for standard genome sequencing and annotation.</title>
        <authorList>
            <consortium name="The Broad Institute Genomics Platform"/>
            <consortium name="The Broad Institute Genome Sequencing Center for Infectious Disease"/>
            <person name="Wu L."/>
            <person name="Ma J."/>
        </authorList>
    </citation>
    <scope>NUCLEOTIDE SEQUENCE [LARGE SCALE GENOMIC DNA]</scope>
    <source>
        <strain evidence="2">JCM 17543</strain>
    </source>
</reference>
<organism evidence="1 2">
    <name type="scientific">Sphingomonas limnosediminicola</name>
    <dbReference type="NCBI Taxonomy" id="940133"/>
    <lineage>
        <taxon>Bacteria</taxon>
        <taxon>Pseudomonadati</taxon>
        <taxon>Pseudomonadota</taxon>
        <taxon>Alphaproteobacteria</taxon>
        <taxon>Sphingomonadales</taxon>
        <taxon>Sphingomonadaceae</taxon>
        <taxon>Sphingomonas</taxon>
    </lineage>
</organism>
<evidence type="ECO:0000313" key="1">
    <source>
        <dbReference type="EMBL" id="GAA3903511.1"/>
    </source>
</evidence>
<dbReference type="Proteomes" id="UP001500827">
    <property type="component" value="Unassembled WGS sequence"/>
</dbReference>